<proteinExistence type="predicted"/>
<gene>
    <name evidence="1" type="ORF">MLD38_014295</name>
</gene>
<evidence type="ECO:0000313" key="2">
    <source>
        <dbReference type="Proteomes" id="UP001057402"/>
    </source>
</evidence>
<reference evidence="2" key="1">
    <citation type="journal article" date="2023" name="Front. Plant Sci.">
        <title>Chromosomal-level genome assembly of Melastoma candidum provides insights into trichome evolution.</title>
        <authorList>
            <person name="Zhong Y."/>
            <person name="Wu W."/>
            <person name="Sun C."/>
            <person name="Zou P."/>
            <person name="Liu Y."/>
            <person name="Dai S."/>
            <person name="Zhou R."/>
        </authorList>
    </citation>
    <scope>NUCLEOTIDE SEQUENCE [LARGE SCALE GENOMIC DNA]</scope>
</reference>
<dbReference type="Proteomes" id="UP001057402">
    <property type="component" value="Chromosome 4"/>
</dbReference>
<evidence type="ECO:0000313" key="1">
    <source>
        <dbReference type="EMBL" id="KAI4376546.1"/>
    </source>
</evidence>
<keyword evidence="2" id="KW-1185">Reference proteome</keyword>
<protein>
    <submittedName>
        <fullName evidence="1">Uncharacterized protein</fullName>
    </submittedName>
</protein>
<dbReference type="EMBL" id="CM042883">
    <property type="protein sequence ID" value="KAI4376546.1"/>
    <property type="molecule type" value="Genomic_DNA"/>
</dbReference>
<organism evidence="1 2">
    <name type="scientific">Melastoma candidum</name>
    <dbReference type="NCBI Taxonomy" id="119954"/>
    <lineage>
        <taxon>Eukaryota</taxon>
        <taxon>Viridiplantae</taxon>
        <taxon>Streptophyta</taxon>
        <taxon>Embryophyta</taxon>
        <taxon>Tracheophyta</taxon>
        <taxon>Spermatophyta</taxon>
        <taxon>Magnoliopsida</taxon>
        <taxon>eudicotyledons</taxon>
        <taxon>Gunneridae</taxon>
        <taxon>Pentapetalae</taxon>
        <taxon>rosids</taxon>
        <taxon>malvids</taxon>
        <taxon>Myrtales</taxon>
        <taxon>Melastomataceae</taxon>
        <taxon>Melastomatoideae</taxon>
        <taxon>Melastomateae</taxon>
        <taxon>Melastoma</taxon>
    </lineage>
</organism>
<name>A0ACB9RBP1_9MYRT</name>
<accession>A0ACB9RBP1</accession>
<sequence>MTRKCSRCSKIGHNSRTCGGFGLGSVPSATTTATAASTTTASGSVRLFGVRIGASHSSLSAISKCVSLDCISSASAVSSSPSASSPHSTSRFVVEENQAFVEQFVAYGVVPGSQGLINKGVPWSEDEHKQFLLGLEKLGKGDWRGISKHFVHTRTPTQVASHAQKYFLRQASLDNKKRRSSLFDMVRGNNKDQSPKRHNPIPTDQHLSGRRRPSSTNQQLVDVPRTFDLSLGWSSNNADHSSASSSPSLCLKHTSVDLDLTLGAPRQSPSPKSLSSFGAQ</sequence>
<comment type="caution">
    <text evidence="1">The sequence shown here is derived from an EMBL/GenBank/DDBJ whole genome shotgun (WGS) entry which is preliminary data.</text>
</comment>